<dbReference type="InterPro" id="IPR005864">
    <property type="entry name" value="ATP_synth_F0_bsu_bac"/>
</dbReference>
<keyword evidence="16" id="KW-0175">Coiled coil</keyword>
<keyword evidence="6 14" id="KW-0812">Transmembrane</keyword>
<keyword evidence="7 14" id="KW-0375">Hydrogen ion transport</keyword>
<evidence type="ECO:0000256" key="2">
    <source>
        <dbReference type="ARBA" id="ARBA00005513"/>
    </source>
</evidence>
<evidence type="ECO:0000256" key="11">
    <source>
        <dbReference type="ARBA" id="ARBA00023310"/>
    </source>
</evidence>
<sequence length="186" mass="20057">MISTALVQAAEYEDANPLFPNMWEFAVAGIGFLVLLFIVIKWIAPKFEETYQNRIEAIEGGINQAEEAKAEAAALKAEYEKQLSDSRTEAAALREEARAEAAQIVAEAQEKAAAEGARIREQAHAQIEADRAAAAAQLKADVGSLATELASKIVGEALNDDARSQRVVDRFLADLDAEQQTQGAAQ</sequence>
<keyword evidence="11 14" id="KW-0066">ATP synthesis</keyword>
<evidence type="ECO:0000256" key="4">
    <source>
        <dbReference type="ARBA" id="ARBA00022475"/>
    </source>
</evidence>
<evidence type="ECO:0000256" key="15">
    <source>
        <dbReference type="RuleBase" id="RU003848"/>
    </source>
</evidence>
<name>A0A7K1UFU0_9MICC</name>
<keyword evidence="8 14" id="KW-1133">Transmembrane helix</keyword>
<organism evidence="17 18">
    <name type="scientific">Nesterenkonia alkaliphila</name>
    <dbReference type="NCBI Taxonomy" id="1463631"/>
    <lineage>
        <taxon>Bacteria</taxon>
        <taxon>Bacillati</taxon>
        <taxon>Actinomycetota</taxon>
        <taxon>Actinomycetes</taxon>
        <taxon>Micrococcales</taxon>
        <taxon>Micrococcaceae</taxon>
        <taxon>Nesterenkonia</taxon>
    </lineage>
</organism>
<accession>A0A7K1UFU0</accession>
<dbReference type="InterPro" id="IPR002146">
    <property type="entry name" value="ATP_synth_b/b'su_bac/chlpt"/>
</dbReference>
<dbReference type="PANTHER" id="PTHR33445">
    <property type="entry name" value="ATP SYNTHASE SUBUNIT B', CHLOROPLASTIC"/>
    <property type="match status" value="1"/>
</dbReference>
<dbReference type="NCBIfam" id="NF004412">
    <property type="entry name" value="PRK05759.1-3"/>
    <property type="match status" value="1"/>
</dbReference>
<evidence type="ECO:0000256" key="3">
    <source>
        <dbReference type="ARBA" id="ARBA00022448"/>
    </source>
</evidence>
<dbReference type="AlphaFoldDB" id="A0A7K1UFU0"/>
<evidence type="ECO:0000256" key="8">
    <source>
        <dbReference type="ARBA" id="ARBA00022989"/>
    </source>
</evidence>
<keyword evidence="3 14" id="KW-0813">Transport</keyword>
<dbReference type="Gene3D" id="1.20.5.620">
    <property type="entry name" value="F1F0 ATP synthase subunit B, membrane domain"/>
    <property type="match status" value="1"/>
</dbReference>
<evidence type="ECO:0000313" key="17">
    <source>
        <dbReference type="EMBL" id="MVT25343.1"/>
    </source>
</evidence>
<keyword evidence="9 14" id="KW-0406">Ion transport</keyword>
<keyword evidence="10 14" id="KW-0472">Membrane</keyword>
<comment type="caution">
    <text evidence="17">The sequence shown here is derived from an EMBL/GenBank/DDBJ whole genome shotgun (WGS) entry which is preliminary data.</text>
</comment>
<dbReference type="NCBIfam" id="TIGR01144">
    <property type="entry name" value="ATP_synt_b"/>
    <property type="match status" value="1"/>
</dbReference>
<dbReference type="InterPro" id="IPR028987">
    <property type="entry name" value="ATP_synth_B-like_membr_sf"/>
</dbReference>
<feature type="coiled-coil region" evidence="16">
    <location>
        <begin position="48"/>
        <end position="114"/>
    </location>
</feature>
<evidence type="ECO:0000256" key="6">
    <source>
        <dbReference type="ARBA" id="ARBA00022692"/>
    </source>
</evidence>
<evidence type="ECO:0000256" key="14">
    <source>
        <dbReference type="HAMAP-Rule" id="MF_01398"/>
    </source>
</evidence>
<evidence type="ECO:0000256" key="5">
    <source>
        <dbReference type="ARBA" id="ARBA00022547"/>
    </source>
</evidence>
<keyword evidence="5 14" id="KW-0138">CF(0)</keyword>
<dbReference type="GO" id="GO:0046933">
    <property type="term" value="F:proton-transporting ATP synthase activity, rotational mechanism"/>
    <property type="evidence" value="ECO:0007669"/>
    <property type="project" value="UniProtKB-UniRule"/>
</dbReference>
<gene>
    <name evidence="14" type="primary">atpF</name>
    <name evidence="17" type="ORF">GNZ21_03025</name>
</gene>
<dbReference type="CDD" id="cd06503">
    <property type="entry name" value="ATP-synt_Fo_b"/>
    <property type="match status" value="1"/>
</dbReference>
<evidence type="ECO:0000256" key="9">
    <source>
        <dbReference type="ARBA" id="ARBA00023065"/>
    </source>
</evidence>
<reference evidence="17 18" key="1">
    <citation type="submission" date="2019-12" db="EMBL/GenBank/DDBJ databases">
        <title>Nesterenkonia muleiensis sp. nov., a novel actinobacterium isolated from sap of Populus euphratica.</title>
        <authorList>
            <person name="Wang R."/>
        </authorList>
    </citation>
    <scope>NUCLEOTIDE SEQUENCE [LARGE SCALE GENOMIC DNA]</scope>
    <source>
        <strain evidence="17 18">F10</strain>
    </source>
</reference>
<evidence type="ECO:0000256" key="10">
    <source>
        <dbReference type="ARBA" id="ARBA00023136"/>
    </source>
</evidence>
<evidence type="ECO:0000313" key="18">
    <source>
        <dbReference type="Proteomes" id="UP000460157"/>
    </source>
</evidence>
<dbReference type="GO" id="GO:0045259">
    <property type="term" value="C:proton-transporting ATP synthase complex"/>
    <property type="evidence" value="ECO:0007669"/>
    <property type="project" value="UniProtKB-KW"/>
</dbReference>
<dbReference type="OrthoDB" id="5243563at2"/>
<dbReference type="InterPro" id="IPR050059">
    <property type="entry name" value="ATP_synthase_B_chain"/>
</dbReference>
<evidence type="ECO:0000256" key="13">
    <source>
        <dbReference type="ARBA" id="ARBA00025830"/>
    </source>
</evidence>
<comment type="function">
    <text evidence="12 14">F(1)F(0) ATP synthase produces ATP from ADP in the presence of a proton or sodium gradient. F-type ATPases consist of two structural domains, F(1) containing the extramembraneous catalytic core and F(0) containing the membrane proton channel, linked together by a central stalk and a peripheral stalk. During catalysis, ATP synthesis in the catalytic domain of F(1) is coupled via a rotary mechanism of the central stalk subunits to proton translocation.</text>
</comment>
<proteinExistence type="inferred from homology"/>
<dbReference type="HAMAP" id="MF_01398">
    <property type="entry name" value="ATP_synth_b_bprime"/>
    <property type="match status" value="1"/>
</dbReference>
<protein>
    <recommendedName>
        <fullName evidence="14">ATP synthase subunit b</fullName>
    </recommendedName>
    <alternativeName>
        <fullName evidence="14">ATP synthase F(0) sector subunit b</fullName>
    </alternativeName>
    <alternativeName>
        <fullName evidence="14">ATPase subunit I</fullName>
    </alternativeName>
    <alternativeName>
        <fullName evidence="14">F-type ATPase subunit b</fullName>
        <shortName evidence="14">F-ATPase subunit b</shortName>
    </alternativeName>
</protein>
<dbReference type="EMBL" id="WRPM01000022">
    <property type="protein sequence ID" value="MVT25343.1"/>
    <property type="molecule type" value="Genomic_DNA"/>
</dbReference>
<dbReference type="GO" id="GO:0046961">
    <property type="term" value="F:proton-transporting ATPase activity, rotational mechanism"/>
    <property type="evidence" value="ECO:0007669"/>
    <property type="project" value="TreeGrafter"/>
</dbReference>
<comment type="function">
    <text evidence="14">Component of the F(0) channel, it forms part of the peripheral stalk, linking F(1) to F(0).</text>
</comment>
<evidence type="ECO:0000256" key="1">
    <source>
        <dbReference type="ARBA" id="ARBA00004162"/>
    </source>
</evidence>
<dbReference type="Pfam" id="PF00430">
    <property type="entry name" value="ATP-synt_B"/>
    <property type="match status" value="1"/>
</dbReference>
<feature type="transmembrane region" description="Helical" evidence="14">
    <location>
        <begin position="25"/>
        <end position="44"/>
    </location>
</feature>
<comment type="subunit">
    <text evidence="13 14">F-type ATPases have 2 components, F(1) - the catalytic core - and F(0) - the membrane proton channel. F(1) has five subunits: alpha(3), beta(3), gamma(1), delta(1), epsilon(1). F(0) has three main subunits: a(1), b(2) and c(10-14). The alpha and beta chains form an alternating ring which encloses part of the gamma chain. F(1) is attached to F(0) by a central stalk formed by the gamma and epsilon chains, while a peripheral stalk is formed by the delta and b chains.</text>
</comment>
<keyword evidence="4 14" id="KW-1003">Cell membrane</keyword>
<comment type="similarity">
    <text evidence="2 14 15">Belongs to the ATPase B chain family.</text>
</comment>
<evidence type="ECO:0000256" key="7">
    <source>
        <dbReference type="ARBA" id="ARBA00022781"/>
    </source>
</evidence>
<dbReference type="PANTHER" id="PTHR33445:SF1">
    <property type="entry name" value="ATP SYNTHASE SUBUNIT B"/>
    <property type="match status" value="1"/>
</dbReference>
<dbReference type="GO" id="GO:0005886">
    <property type="term" value="C:plasma membrane"/>
    <property type="evidence" value="ECO:0007669"/>
    <property type="project" value="UniProtKB-SubCell"/>
</dbReference>
<evidence type="ECO:0000256" key="16">
    <source>
        <dbReference type="SAM" id="Coils"/>
    </source>
</evidence>
<evidence type="ECO:0000256" key="12">
    <source>
        <dbReference type="ARBA" id="ARBA00025198"/>
    </source>
</evidence>
<comment type="subcellular location">
    <subcellularLocation>
        <location evidence="1 14">Cell membrane</location>
        <topology evidence="1 14">Single-pass membrane protein</topology>
    </subcellularLocation>
</comment>
<dbReference type="RefSeq" id="WP_157321211.1">
    <property type="nucleotide sequence ID" value="NZ_BMFX01000022.1"/>
</dbReference>
<dbReference type="SUPFAM" id="SSF81573">
    <property type="entry name" value="F1F0 ATP synthase subunit B, membrane domain"/>
    <property type="match status" value="1"/>
</dbReference>
<dbReference type="Proteomes" id="UP000460157">
    <property type="component" value="Unassembled WGS sequence"/>
</dbReference>
<keyword evidence="18" id="KW-1185">Reference proteome</keyword>